<dbReference type="SUPFAM" id="SSF55073">
    <property type="entry name" value="Nucleotide cyclase"/>
    <property type="match status" value="2"/>
</dbReference>
<evidence type="ECO:0000256" key="1">
    <source>
        <dbReference type="ARBA" id="ARBA00022741"/>
    </source>
</evidence>
<gene>
    <name evidence="4" type="ORF">Ctob_003166</name>
</gene>
<evidence type="ECO:0000256" key="2">
    <source>
        <dbReference type="ARBA" id="ARBA00022840"/>
    </source>
</evidence>
<proteinExistence type="predicted"/>
<evidence type="ECO:0000313" key="5">
    <source>
        <dbReference type="Proteomes" id="UP000037460"/>
    </source>
</evidence>
<evidence type="ECO:0000313" key="4">
    <source>
        <dbReference type="EMBL" id="KOO23223.1"/>
    </source>
</evidence>
<dbReference type="SUPFAM" id="SSF48452">
    <property type="entry name" value="TPR-like"/>
    <property type="match status" value="1"/>
</dbReference>
<dbReference type="Pfam" id="PF00211">
    <property type="entry name" value="Guanylate_cyc"/>
    <property type="match status" value="2"/>
</dbReference>
<dbReference type="Gene3D" id="3.30.70.1230">
    <property type="entry name" value="Nucleotide cyclase"/>
    <property type="match status" value="2"/>
</dbReference>
<feature type="domain" description="Guanylate cyclase" evidence="3">
    <location>
        <begin position="399"/>
        <end position="474"/>
    </location>
</feature>
<dbReference type="GO" id="GO:0004016">
    <property type="term" value="F:adenylate cyclase activity"/>
    <property type="evidence" value="ECO:0007669"/>
    <property type="project" value="TreeGrafter"/>
</dbReference>
<protein>
    <submittedName>
        <fullName evidence="4">Adenylate guanylate cyclase</fullName>
    </submittedName>
</protein>
<dbReference type="InterPro" id="IPR025662">
    <property type="entry name" value="Sigma_54_int_dom_ATP-bd_1"/>
</dbReference>
<dbReference type="GO" id="GO:0005737">
    <property type="term" value="C:cytoplasm"/>
    <property type="evidence" value="ECO:0007669"/>
    <property type="project" value="TreeGrafter"/>
</dbReference>
<organism evidence="4 5">
    <name type="scientific">Chrysochromulina tobinii</name>
    <dbReference type="NCBI Taxonomy" id="1460289"/>
    <lineage>
        <taxon>Eukaryota</taxon>
        <taxon>Haptista</taxon>
        <taxon>Haptophyta</taxon>
        <taxon>Prymnesiophyceae</taxon>
        <taxon>Prymnesiales</taxon>
        <taxon>Chrysochromulinaceae</taxon>
        <taxon>Chrysochromulina</taxon>
    </lineage>
</organism>
<dbReference type="Proteomes" id="UP000037460">
    <property type="component" value="Unassembled WGS sequence"/>
</dbReference>
<keyword evidence="2" id="KW-0067">ATP-binding</keyword>
<evidence type="ECO:0000259" key="3">
    <source>
        <dbReference type="PROSITE" id="PS50125"/>
    </source>
</evidence>
<dbReference type="InterPro" id="IPR001054">
    <property type="entry name" value="A/G_cyclase"/>
</dbReference>
<keyword evidence="1" id="KW-0547">Nucleotide-binding</keyword>
<dbReference type="PROSITE" id="PS50125">
    <property type="entry name" value="GUANYLATE_CYCLASE_2"/>
    <property type="match status" value="2"/>
</dbReference>
<comment type="caution">
    <text evidence="4">The sequence shown here is derived from an EMBL/GenBank/DDBJ whole genome shotgun (WGS) entry which is preliminary data.</text>
</comment>
<dbReference type="CDD" id="cd07302">
    <property type="entry name" value="CHD"/>
    <property type="match status" value="2"/>
</dbReference>
<dbReference type="OrthoDB" id="194468at2759"/>
<dbReference type="PANTHER" id="PTHR16305:SF28">
    <property type="entry name" value="GUANYLATE CYCLASE DOMAIN-CONTAINING PROTEIN"/>
    <property type="match status" value="1"/>
</dbReference>
<keyword evidence="5" id="KW-1185">Reference proteome</keyword>
<dbReference type="PANTHER" id="PTHR16305">
    <property type="entry name" value="TESTICULAR SOLUBLE ADENYLYL CYCLASE"/>
    <property type="match status" value="1"/>
</dbReference>
<reference evidence="5" key="1">
    <citation type="journal article" date="2015" name="PLoS Genet.">
        <title>Genome Sequence and Transcriptome Analyses of Chrysochromulina tobin: Metabolic Tools for Enhanced Algal Fitness in the Prominent Order Prymnesiales (Haptophyceae).</title>
        <authorList>
            <person name="Hovde B.T."/>
            <person name="Deodato C.R."/>
            <person name="Hunsperger H.M."/>
            <person name="Ryken S.A."/>
            <person name="Yost W."/>
            <person name="Jha R.K."/>
            <person name="Patterson J."/>
            <person name="Monnat R.J. Jr."/>
            <person name="Barlow S.B."/>
            <person name="Starkenburg S.R."/>
            <person name="Cattolico R.A."/>
        </authorList>
    </citation>
    <scope>NUCLEOTIDE SEQUENCE</scope>
    <source>
        <strain evidence="5">CCMP291</strain>
    </source>
</reference>
<dbReference type="EMBL" id="JWZX01003210">
    <property type="protein sequence ID" value="KOO23223.1"/>
    <property type="molecule type" value="Genomic_DNA"/>
</dbReference>
<dbReference type="GO" id="GO:0009190">
    <property type="term" value="P:cyclic nucleotide biosynthetic process"/>
    <property type="evidence" value="ECO:0007669"/>
    <property type="project" value="InterPro"/>
</dbReference>
<dbReference type="InterPro" id="IPR011990">
    <property type="entry name" value="TPR-like_helical_dom_sf"/>
</dbReference>
<dbReference type="GO" id="GO:0035556">
    <property type="term" value="P:intracellular signal transduction"/>
    <property type="evidence" value="ECO:0007669"/>
    <property type="project" value="InterPro"/>
</dbReference>
<accession>A0A0M0JAG4</accession>
<name>A0A0M0JAG4_9EUKA</name>
<dbReference type="PROSITE" id="PS00675">
    <property type="entry name" value="SIGMA54_INTERACT_1"/>
    <property type="match status" value="1"/>
</dbReference>
<dbReference type="SUPFAM" id="SSF52540">
    <property type="entry name" value="P-loop containing nucleoside triphosphate hydrolases"/>
    <property type="match status" value="1"/>
</dbReference>
<sequence length="1676" mass="184544">MVEQLSSPVAGSRPTGWRTAIERHRLKTAAGNFTVADARAAGGFVTSTMTKEDMSKYVMSLLRFVPIEVATRYYNEPLVGPNGEKAYVNCSSDSLQHLGDQGYAQDFNAAVLFSDISGFTKLTNQLLKERGNEGAEILNSIINRFFEELINMVTRFSGDVIKFGGDAIMSIWSSNTCGESLETLTHRAVACGLEQLQQLNNWDTEEGVMLQLHLGLGAGAVQGVDLGNFLRREFVVAGHALRQLSDAEQQAETGQLCVSPEAWVLVQPHCVGTAVPNDKTGKFGPGFKIITKCHRQPPLPPHWRAVLEEQLKSSPVVPEEALRSFYVYAPGPLRPHLVTGKLQAASQFREVTMMFCRIGGLHYSDGDFVERFQRVVYLILSAVYVYKGSLSRVSIDDKGTCVKITFGLPPLYFSDDPARAIRCALLIRDQIRPMRLKANIGITTGTVFIGYVGSSSRGEYTEYGVMVNMAARFMGQAVNEVLVNQTTHDKALVTDKFDFDELPKVVMKGFEDPVIKFRVVDKIDSNYYEPELRNEVTRGRSGGLSHCSSGSNLLFENALVGQQSLMHSCEQALRGFHKSREGFVVVLRGETGVGKTRLIEEIVASLCPQYDILPIKTAAQRDEVADYLSIWRQVLPQLPRLLGHVDAVEAVGRRCDGGRAVGGSGQPPRLSATLDGKERHGYDWQGQAAAEMMEMEQLERFKKHEGLLNTVIDCGFTMSDETLSLSEESRQALTRHMLAHMLEAALGDLEAKLSKRALLIIEDAQAMDSVSWTLLAHVAEKIGNMAIFLTMGTGVSGMGGSTSVLGGAGDLASSVLGCPAKYGGALGTTQGGSAMGEMPPEALKFLQLPRVLTHEVRPLDTRYVHELLCHCVGAQMVVDNVVQAVFHRTLGNPLYCIELATTMVQQQVITVHNDVCQLAIRPDQLETMVPISMHAAISNKIDHLSSQCAACIKAAAVMGMEFPAVVLAALGLDGMQTAAEREALLSTLLVARMIEKVQLSNGWGRFLDGGVAGESLSGGVYRFQSWMLREVAYNSLPFEERRAKHFAIAKWIEKTIATVLEGDPDPRDRLWLYPMLSDHWLQMTGADAAISAVSYLDRAAKAALEASMHREAIVLIKKELRVLRERLQASNTETQQAFANAMLAEAHLAVGELPEAKEVIMNALEVLDRPIEGSKELMRARQRYELRWLRRPLVAKEWRRLYFRKPLDEGCALMVARLYENLGRTAYLLEEVELHDMAVLRCLNLSELLRRHQAAKSLRATVIGAHKALQPQTEQLARAYAAACIIERIAHDAPLAARFLGRTNRLVSELDNPPSLTLYTNMRFGQSAMREANWKRAEAALRAAAVAGDAVYSGRRGEEVSHELGLVLYMSGQLEEAHRVFTDARETCAARHDVPMLCLLTVGLCVPLLSFGRADEALELLHVMLDTMPQYMKSTSTSLNMLGLKAFAHTRTEAPDFESARALAIEALASITLSTSFQLVSFWGLTAAIEALFGALATAAESAFDLTETRRLFHRQGTEQCVCTAPPPGPNQKLAFAVAMPDKDQFSFALLVESLEVFARFAKQHAAALPRQLLYEGRLRLLYGRKAEALDYFARARDEAGSRSMLYEVGLASLELYTLESHRDGLEKTATALTKMGAHVEATRARDALLKLPEGLRDSARTASINLSSVYLGQVV</sequence>
<dbReference type="InterPro" id="IPR027417">
    <property type="entry name" value="P-loop_NTPase"/>
</dbReference>
<dbReference type="InterPro" id="IPR029787">
    <property type="entry name" value="Nucleotide_cyclase"/>
</dbReference>
<feature type="domain" description="Guanylate cyclase" evidence="3">
    <location>
        <begin position="110"/>
        <end position="248"/>
    </location>
</feature>
<dbReference type="GO" id="GO:0005524">
    <property type="term" value="F:ATP binding"/>
    <property type="evidence" value="ECO:0007669"/>
    <property type="project" value="UniProtKB-KW"/>
</dbReference>